<dbReference type="RefSeq" id="WP_010797473.1">
    <property type="nucleotide sequence ID" value="NZ_CP044086.1"/>
</dbReference>
<dbReference type="AlphaFoldDB" id="A0A2X2CW74"/>
<reference evidence="2 6" key="2">
    <citation type="submission" date="2020-10" db="EMBL/GenBank/DDBJ databases">
        <title>Genome sequences of Pseudomonas isolates.</title>
        <authorList>
            <person name="Wessels L."/>
            <person name="Reich F."/>
            <person name="Hammerl J."/>
        </authorList>
    </citation>
    <scope>NUCLEOTIDE SEQUENCE [LARGE SCALE GENOMIC DNA]</scope>
    <source>
        <strain evidence="2 6">20-MO00624-0</strain>
    </source>
</reference>
<evidence type="ECO:0000313" key="6">
    <source>
        <dbReference type="Proteomes" id="UP000626180"/>
    </source>
</evidence>
<evidence type="ECO:0000313" key="3">
    <source>
        <dbReference type="EMBL" id="MBH3440000.1"/>
    </source>
</evidence>
<dbReference type="Proteomes" id="UP000638986">
    <property type="component" value="Unassembled WGS sequence"/>
</dbReference>
<reference evidence="3 7" key="3">
    <citation type="submission" date="2020-11" db="EMBL/GenBank/DDBJ databases">
        <title>Enhanced detection system for hospital associated transmission using whole genome sequencing surveillance.</title>
        <authorList>
            <person name="Harrison L.H."/>
            <person name="Van Tyne D."/>
            <person name="Marsh J.W."/>
            <person name="Griffith M.P."/>
            <person name="Snyder D.J."/>
            <person name="Cooper V.S."/>
            <person name="Mustapha M."/>
        </authorList>
    </citation>
    <scope>NUCLEOTIDE SEQUENCE [LARGE SCALE GENOMIC DNA]</scope>
    <source>
        <strain evidence="3 7">PSB00013</strain>
    </source>
</reference>
<dbReference type="EMBL" id="UAUF01000013">
    <property type="protein sequence ID" value="SPZ09876.1"/>
    <property type="molecule type" value="Genomic_DNA"/>
</dbReference>
<dbReference type="GeneID" id="300266977"/>
<dbReference type="Proteomes" id="UP000626180">
    <property type="component" value="Unassembled WGS sequence"/>
</dbReference>
<dbReference type="Pfam" id="PF01814">
    <property type="entry name" value="Hemerythrin"/>
    <property type="match status" value="1"/>
</dbReference>
<name>A0A2X2CW74_PSELU</name>
<protein>
    <submittedName>
        <fullName evidence="2">Hemerythrin domain-containing protein</fullName>
    </submittedName>
    <submittedName>
        <fullName evidence="4">Regulator of cell morphogenesis and NO signaling</fullName>
    </submittedName>
</protein>
<dbReference type="EMBL" id="JADMCD010000001">
    <property type="protein sequence ID" value="MBF8639230.1"/>
    <property type="molecule type" value="Genomic_DNA"/>
</dbReference>
<organism evidence="4 5">
    <name type="scientific">Pseudomonas luteola</name>
    <dbReference type="NCBI Taxonomy" id="47886"/>
    <lineage>
        <taxon>Bacteria</taxon>
        <taxon>Pseudomonadati</taxon>
        <taxon>Pseudomonadota</taxon>
        <taxon>Gammaproteobacteria</taxon>
        <taxon>Pseudomonadales</taxon>
        <taxon>Pseudomonadaceae</taxon>
        <taxon>Pseudomonas</taxon>
    </lineage>
</organism>
<sequence length="156" mass="18045">MNAIDLLKNDHKTILDILEQLSSTSERAVKKRQDLVQKLEHELTLHTHIEEEIFYPAFKAAGKKEEAKMYYEAIEEHRAVDSLVLPHIKATAPDSLEFSGRVKVVKELLEHHIEEEEEEMFKDAQELLASQLDELGTQMQERKKSLKQELNARKAA</sequence>
<dbReference type="PANTHER" id="PTHR35585">
    <property type="entry name" value="HHE DOMAIN PROTEIN (AFU_ORTHOLOGUE AFUA_4G00730)"/>
    <property type="match status" value="1"/>
</dbReference>
<reference evidence="4 5" key="1">
    <citation type="submission" date="2018-06" db="EMBL/GenBank/DDBJ databases">
        <authorList>
            <consortium name="Pathogen Informatics"/>
            <person name="Doyle S."/>
        </authorList>
    </citation>
    <scope>NUCLEOTIDE SEQUENCE [LARGE SCALE GENOMIC DNA]</scope>
    <source>
        <strain evidence="4 5">NCTC11842</strain>
    </source>
</reference>
<accession>A0A2X2CW74</accession>
<evidence type="ECO:0000259" key="1">
    <source>
        <dbReference type="Pfam" id="PF01814"/>
    </source>
</evidence>
<keyword evidence="6" id="KW-1185">Reference proteome</keyword>
<dbReference type="EMBL" id="JADTXM010000010">
    <property type="protein sequence ID" value="MBH3440000.1"/>
    <property type="molecule type" value="Genomic_DNA"/>
</dbReference>
<gene>
    <name evidence="3" type="ORF">I5Q09_15035</name>
    <name evidence="2" type="ORF">IRZ65_00855</name>
    <name evidence="4" type="ORF">NCTC11842_03460</name>
</gene>
<dbReference type="Gene3D" id="1.20.120.520">
    <property type="entry name" value="nmb1532 protein domain like"/>
    <property type="match status" value="1"/>
</dbReference>
<dbReference type="Proteomes" id="UP000250443">
    <property type="component" value="Unassembled WGS sequence"/>
</dbReference>
<dbReference type="PANTHER" id="PTHR35585:SF1">
    <property type="entry name" value="HHE DOMAIN PROTEIN (AFU_ORTHOLOGUE AFUA_4G00730)"/>
    <property type="match status" value="1"/>
</dbReference>
<evidence type="ECO:0000313" key="2">
    <source>
        <dbReference type="EMBL" id="MBF8639230.1"/>
    </source>
</evidence>
<evidence type="ECO:0000313" key="4">
    <source>
        <dbReference type="EMBL" id="SPZ09876.1"/>
    </source>
</evidence>
<evidence type="ECO:0000313" key="7">
    <source>
        <dbReference type="Proteomes" id="UP000638986"/>
    </source>
</evidence>
<proteinExistence type="predicted"/>
<dbReference type="InterPro" id="IPR012312">
    <property type="entry name" value="Hemerythrin-like"/>
</dbReference>
<feature type="domain" description="Hemerythrin-like" evidence="1">
    <location>
        <begin position="3"/>
        <end position="122"/>
    </location>
</feature>
<evidence type="ECO:0000313" key="5">
    <source>
        <dbReference type="Proteomes" id="UP000250443"/>
    </source>
</evidence>